<dbReference type="Gene3D" id="3.20.20.140">
    <property type="entry name" value="Metal-dependent hydrolases"/>
    <property type="match status" value="1"/>
</dbReference>
<reference evidence="9 10" key="1">
    <citation type="submission" date="2018-05" db="EMBL/GenBank/DDBJ databases">
        <title>Marinilabilia rubrum sp. nov., isolated from saltern sediment.</title>
        <authorList>
            <person name="Zhang R."/>
        </authorList>
    </citation>
    <scope>NUCLEOTIDE SEQUENCE [LARGE SCALE GENOMIC DNA]</scope>
    <source>
        <strain evidence="9 10">WTE16</strain>
    </source>
</reference>
<evidence type="ECO:0000256" key="1">
    <source>
        <dbReference type="ARBA" id="ARBA00012417"/>
    </source>
</evidence>
<evidence type="ECO:0000256" key="6">
    <source>
        <dbReference type="ARBA" id="ARBA00022932"/>
    </source>
</evidence>
<gene>
    <name evidence="9" type="ORF">DDZ16_00810</name>
</gene>
<dbReference type="PANTHER" id="PTHR32294:SF0">
    <property type="entry name" value="DNA POLYMERASE III SUBUNIT ALPHA"/>
    <property type="match status" value="1"/>
</dbReference>
<dbReference type="Pfam" id="PF17657">
    <property type="entry name" value="DNA_pol3_finger"/>
    <property type="match status" value="1"/>
</dbReference>
<keyword evidence="6" id="KW-0239">DNA-directed DNA polymerase</keyword>
<evidence type="ECO:0000256" key="4">
    <source>
        <dbReference type="ARBA" id="ARBA00022695"/>
    </source>
</evidence>
<dbReference type="SMART" id="SM00481">
    <property type="entry name" value="POLIIIAc"/>
    <property type="match status" value="1"/>
</dbReference>
<dbReference type="CDD" id="cd12113">
    <property type="entry name" value="PHP_PolIIIA_DnaE3"/>
    <property type="match status" value="1"/>
</dbReference>
<evidence type="ECO:0000256" key="2">
    <source>
        <dbReference type="ARBA" id="ARBA00019114"/>
    </source>
</evidence>
<dbReference type="InterPro" id="IPR003141">
    <property type="entry name" value="Pol/His_phosphatase_N"/>
</dbReference>
<dbReference type="NCBIfam" id="TIGR00594">
    <property type="entry name" value="polc"/>
    <property type="match status" value="1"/>
</dbReference>
<organism evidence="9 10">
    <name type="scientific">Marinilabilia rubra</name>
    <dbReference type="NCBI Taxonomy" id="2162893"/>
    <lineage>
        <taxon>Bacteria</taxon>
        <taxon>Pseudomonadati</taxon>
        <taxon>Bacteroidota</taxon>
        <taxon>Bacteroidia</taxon>
        <taxon>Marinilabiliales</taxon>
        <taxon>Marinilabiliaceae</taxon>
        <taxon>Marinilabilia</taxon>
    </lineage>
</organism>
<protein>
    <recommendedName>
        <fullName evidence="2">DNA polymerase III subunit alpha</fullName>
        <ecNumber evidence="1">2.7.7.7</ecNumber>
    </recommendedName>
</protein>
<dbReference type="InterPro" id="IPR040982">
    <property type="entry name" value="DNA_pol3_finger"/>
</dbReference>
<dbReference type="EMBL" id="QEWP01000001">
    <property type="protein sequence ID" value="PWE01061.1"/>
    <property type="molecule type" value="Genomic_DNA"/>
</dbReference>
<dbReference type="InterPro" id="IPR004013">
    <property type="entry name" value="PHP_dom"/>
</dbReference>
<proteinExistence type="predicted"/>
<evidence type="ECO:0000259" key="8">
    <source>
        <dbReference type="SMART" id="SM00481"/>
    </source>
</evidence>
<sequence>MDLIPFTHLHVHSQYSILDGAASVGDLVGKAKDDGMKALALTDHGTMFGIKEFFDTCKKQGIKPILGCETYVAARTIYDKTDSKLDGRGDHLILLAKNPTGYKNLLKLISVANVEGFYYKPRIDKKLLEEHHEGLIVTSACIGGEVPQKIMAGDMEGAKESILWFKRVFGDDYYLELQRHPAEEQKARENVYNNQVLVNEKLIELSKELDVKLIAANDVHFTDAADAEAHDLLICLNTGKDFDDENRMRYTRQEWFKTTAEMNELFKDVPEAVRNTAEIAEKVEEFELNSAPIMPFFSIPSDFGTFEGYKEKFPEEALREEFGDRYDALGGDFEHLIRVKLESDYLAHLTYEGAKDPMRYGDPIPDGVKERLDFELNTIKTMGFPGYFLIVQDFINAARNMGVLVGPGRGSAAGAAVSYCVGITNIDPIKHDLLFERFLNPDRISMPDVDIDFDDDGRQLVLDWVTEKYGRDKVAHICTFGTMAARLAIRDVGRVLKLPLPDTDKLAKLIPEKPGTKLANAYQEVLDRESETGSIDAALGKIENEIKAARNAGNGKLEGKLEVYKIFAERIKEARTLGEEKVLKTMDLACTLEGSVRQTGVHACGVLIGRDPLEQHIPLIPTKEESLMTTQYDGRYVEAIGLLKMDFLGLKTLSIIKETLENIKLSKGIDIDIEKLPADDKEAFELFARGDTTAIFQFESPGMKKHLRSLQPNRFEDLVAMNALYRPGPMEYIPDYIARKHGQQDINYDHPMMESYLKDTYGITVFQEQVMLLSRALGGFSRGESDSLRKAMGKKLLDMMAKLKDKFHDGCLKNEKFIEGCKEVGKKPEELIEKIWKDWEAFASYAFNKSHSVCYAYVAYQTGYLKAHYPAEFMSGVLSRNLNDITKITTFMEECRRMELAVLGPDVNESFRKFTVNAEGAIRFGMAGIKGVGAGAVEEIIRKREEGGHYKDMFDFVERVNLQTVNKKNIEALAAAGAFDNLDEYNRAQFFAISDGEEGTFIERLLRYGNRYQADKASNQVSLFGAADMTGAVKKPAAPNVPEFTSIEKLGREKELIGIYLSAHPLDRFKLELKHYCNMTLSDLSDLSAINGKSFIVGGMVTGIRRGVTRMRENPFAIITMEDYSGSHEFALFGRDYNDYSKFHNVPDDGSIFLLVKGKVQPRKYRPEELEAKINSMSFLNEVLETQVSSLALNIPVDKITDDLVNELANVMLENKGHVSLRFNVFDPANEHYKVQMLSRSARIDLSQKDVLQFFDEHPELQIKLG</sequence>
<keyword evidence="5" id="KW-0235">DNA replication</keyword>
<evidence type="ECO:0000256" key="3">
    <source>
        <dbReference type="ARBA" id="ARBA00022679"/>
    </source>
</evidence>
<dbReference type="Gene3D" id="1.10.10.1600">
    <property type="entry name" value="Bacterial DNA polymerase III alpha subunit, thumb domain"/>
    <property type="match status" value="1"/>
</dbReference>
<dbReference type="Pfam" id="PF02811">
    <property type="entry name" value="PHP"/>
    <property type="match status" value="1"/>
</dbReference>
<dbReference type="InterPro" id="IPR004805">
    <property type="entry name" value="DnaE2/DnaE/PolC"/>
</dbReference>
<dbReference type="Gene3D" id="1.10.150.870">
    <property type="match status" value="1"/>
</dbReference>
<comment type="caution">
    <text evidence="9">The sequence shown here is derived from an EMBL/GenBank/DDBJ whole genome shotgun (WGS) entry which is preliminary data.</text>
</comment>
<dbReference type="GO" id="GO:0008408">
    <property type="term" value="F:3'-5' exonuclease activity"/>
    <property type="evidence" value="ECO:0007669"/>
    <property type="project" value="InterPro"/>
</dbReference>
<dbReference type="NCBIfam" id="NF004226">
    <property type="entry name" value="PRK05673.1"/>
    <property type="match status" value="1"/>
</dbReference>
<keyword evidence="4" id="KW-0548">Nucleotidyltransferase</keyword>
<evidence type="ECO:0000313" key="9">
    <source>
        <dbReference type="EMBL" id="PWE01061.1"/>
    </source>
</evidence>
<comment type="catalytic activity">
    <reaction evidence="7">
        <text>DNA(n) + a 2'-deoxyribonucleoside 5'-triphosphate = DNA(n+1) + diphosphate</text>
        <dbReference type="Rhea" id="RHEA:22508"/>
        <dbReference type="Rhea" id="RHEA-COMP:17339"/>
        <dbReference type="Rhea" id="RHEA-COMP:17340"/>
        <dbReference type="ChEBI" id="CHEBI:33019"/>
        <dbReference type="ChEBI" id="CHEBI:61560"/>
        <dbReference type="ChEBI" id="CHEBI:173112"/>
        <dbReference type="EC" id="2.7.7.7"/>
    </reaction>
</comment>
<dbReference type="PANTHER" id="PTHR32294">
    <property type="entry name" value="DNA POLYMERASE III SUBUNIT ALPHA"/>
    <property type="match status" value="1"/>
</dbReference>
<dbReference type="Pfam" id="PF14579">
    <property type="entry name" value="HHH_6"/>
    <property type="match status" value="1"/>
</dbReference>
<evidence type="ECO:0000256" key="5">
    <source>
        <dbReference type="ARBA" id="ARBA00022705"/>
    </source>
</evidence>
<dbReference type="GO" id="GO:0003887">
    <property type="term" value="F:DNA-directed DNA polymerase activity"/>
    <property type="evidence" value="ECO:0007669"/>
    <property type="project" value="UniProtKB-KW"/>
</dbReference>
<keyword evidence="10" id="KW-1185">Reference proteome</keyword>
<dbReference type="InterPro" id="IPR041931">
    <property type="entry name" value="DNA_pol3_alpha_thumb_dom"/>
</dbReference>
<dbReference type="AlphaFoldDB" id="A0A2U2BDC3"/>
<dbReference type="SUPFAM" id="SSF89550">
    <property type="entry name" value="PHP domain-like"/>
    <property type="match status" value="1"/>
</dbReference>
<name>A0A2U2BDC3_9BACT</name>
<dbReference type="EC" id="2.7.7.7" evidence="1"/>
<dbReference type="Pfam" id="PF07733">
    <property type="entry name" value="DNA_pol3_alpha"/>
    <property type="match status" value="1"/>
</dbReference>
<dbReference type="CDD" id="cd04485">
    <property type="entry name" value="DnaE_OBF"/>
    <property type="match status" value="1"/>
</dbReference>
<feature type="domain" description="Polymerase/histidinol phosphatase N-terminal" evidence="8">
    <location>
        <begin position="7"/>
        <end position="74"/>
    </location>
</feature>
<evidence type="ECO:0000256" key="7">
    <source>
        <dbReference type="ARBA" id="ARBA00049244"/>
    </source>
</evidence>
<dbReference type="InterPro" id="IPR029460">
    <property type="entry name" value="DNAPol_HHH"/>
</dbReference>
<dbReference type="InterPro" id="IPR011708">
    <property type="entry name" value="DNA_pol3_alpha_NTPase_dom"/>
</dbReference>
<keyword evidence="3" id="KW-0808">Transferase</keyword>
<dbReference type="Proteomes" id="UP000244956">
    <property type="component" value="Unassembled WGS sequence"/>
</dbReference>
<dbReference type="InterPro" id="IPR016195">
    <property type="entry name" value="Pol/histidinol_Pase-like"/>
</dbReference>
<dbReference type="OrthoDB" id="9803237at2"/>
<dbReference type="GO" id="GO:0006260">
    <property type="term" value="P:DNA replication"/>
    <property type="evidence" value="ECO:0007669"/>
    <property type="project" value="UniProtKB-KW"/>
</dbReference>
<evidence type="ECO:0000313" key="10">
    <source>
        <dbReference type="Proteomes" id="UP000244956"/>
    </source>
</evidence>
<accession>A0A2U2BDC3</accession>
<dbReference type="RefSeq" id="WP_109262516.1">
    <property type="nucleotide sequence ID" value="NZ_QEWP01000001.1"/>
</dbReference>